<keyword evidence="1" id="KW-0812">Transmembrane</keyword>
<reference evidence="2 3" key="1">
    <citation type="submission" date="2019-02" db="EMBL/GenBank/DDBJ databases">
        <authorList>
            <consortium name="Pathogen Informatics"/>
        </authorList>
    </citation>
    <scope>NUCLEOTIDE SEQUENCE [LARGE SCALE GENOMIC DNA]</scope>
    <source>
        <strain evidence="2 3">3012STDY7089603</strain>
    </source>
</reference>
<name>A0A8H2M891_9FIRM</name>
<keyword evidence="1" id="KW-0472">Membrane</keyword>
<comment type="caution">
    <text evidence="2">The sequence shown here is derived from an EMBL/GenBank/DDBJ whole genome shotgun (WGS) entry which is preliminary data.</text>
</comment>
<dbReference type="Proteomes" id="UP000377798">
    <property type="component" value="Unassembled WGS sequence"/>
</dbReference>
<evidence type="ECO:0000313" key="3">
    <source>
        <dbReference type="Proteomes" id="UP000377798"/>
    </source>
</evidence>
<dbReference type="AlphaFoldDB" id="A0A8H2M891"/>
<keyword evidence="1" id="KW-1133">Transmembrane helix</keyword>
<dbReference type="RefSeq" id="WP_131749190.1">
    <property type="nucleotide sequence ID" value="NZ_CAACYI010000001.1"/>
</dbReference>
<dbReference type="EMBL" id="CAACYI010000001">
    <property type="protein sequence ID" value="VFB16551.1"/>
    <property type="molecule type" value="Genomic_DNA"/>
</dbReference>
<keyword evidence="3" id="KW-1185">Reference proteome</keyword>
<feature type="transmembrane region" description="Helical" evidence="1">
    <location>
        <begin position="7"/>
        <end position="26"/>
    </location>
</feature>
<proteinExistence type="predicted"/>
<evidence type="ECO:0000313" key="2">
    <source>
        <dbReference type="EMBL" id="VFB16551.1"/>
    </source>
</evidence>
<sequence length="125" mass="14379">MKKPLKFISISALVILAILAIGLYLVTRPRLIAESSSEDKKYCLSFIETDSPAFFGSSEVKIELKSNGRERTERQEINTSIANDGKYLDETNWRVNWKKDHVEVTLMGEEQGDEIIKIYYIQTNF</sequence>
<gene>
    <name evidence="2" type="ORF">NCTC13150_01101</name>
</gene>
<organism evidence="2 3">
    <name type="scientific">Urinicoccus massiliensis</name>
    <dbReference type="NCBI Taxonomy" id="1723382"/>
    <lineage>
        <taxon>Bacteria</taxon>
        <taxon>Bacillati</taxon>
        <taxon>Bacillota</taxon>
        <taxon>Tissierellia</taxon>
        <taxon>Tissierellales</taxon>
        <taxon>Peptoniphilaceae</taxon>
        <taxon>Urinicoccus</taxon>
    </lineage>
</organism>
<evidence type="ECO:0000256" key="1">
    <source>
        <dbReference type="SAM" id="Phobius"/>
    </source>
</evidence>
<protein>
    <submittedName>
        <fullName evidence="2">Uncharacterized protein</fullName>
    </submittedName>
</protein>
<accession>A0A8H2M891</accession>